<dbReference type="GO" id="GO:0005179">
    <property type="term" value="F:hormone activity"/>
    <property type="evidence" value="ECO:0007669"/>
    <property type="project" value="InterPro"/>
</dbReference>
<dbReference type="HOGENOM" id="CLU_1050689_0_0_1"/>
<dbReference type="CDD" id="cd04366">
    <property type="entry name" value="IlGF_insulin_bombyxin_like"/>
    <property type="match status" value="1"/>
</dbReference>
<dbReference type="EMBL" id="KB296374">
    <property type="protein sequence ID" value="ELU11855.1"/>
    <property type="molecule type" value="Genomic_DNA"/>
</dbReference>
<dbReference type="EMBL" id="AMQN01005610">
    <property type="status" value="NOT_ANNOTATED_CDS"/>
    <property type="molecule type" value="Genomic_DNA"/>
</dbReference>
<dbReference type="OrthoDB" id="10019596at2759"/>
<dbReference type="InterPro" id="IPR016179">
    <property type="entry name" value="Insulin-like"/>
</dbReference>
<dbReference type="EnsemblMetazoa" id="CapteT188664">
    <property type="protein sequence ID" value="CapteP188664"/>
    <property type="gene ID" value="CapteG188664"/>
</dbReference>
<name>R7V7X9_CAPTE</name>
<dbReference type="Gene3D" id="1.10.100.10">
    <property type="entry name" value="Insulin-like"/>
    <property type="match status" value="1"/>
</dbReference>
<dbReference type="Proteomes" id="UP000014760">
    <property type="component" value="Unassembled WGS sequence"/>
</dbReference>
<evidence type="ECO:0000313" key="3">
    <source>
        <dbReference type="EnsemblMetazoa" id="CapteP188664"/>
    </source>
</evidence>
<dbReference type="InterPro" id="IPR022353">
    <property type="entry name" value="Insulin_CS"/>
</dbReference>
<reference evidence="3" key="3">
    <citation type="submission" date="2015-06" db="UniProtKB">
        <authorList>
            <consortium name="EnsemblMetazoa"/>
        </authorList>
    </citation>
    <scope>IDENTIFICATION</scope>
</reference>
<gene>
    <name evidence="2" type="ORF">CAPTEDRAFT_188664</name>
</gene>
<dbReference type="AlphaFoldDB" id="R7V7X9"/>
<accession>R7V7X9</accession>
<protein>
    <recommendedName>
        <fullName evidence="1">Insulin-like domain-containing protein</fullName>
    </recommendedName>
</protein>
<keyword evidence="4" id="KW-1185">Reference proteome</keyword>
<evidence type="ECO:0000259" key="1">
    <source>
        <dbReference type="Pfam" id="PF00049"/>
    </source>
</evidence>
<reference evidence="2 4" key="2">
    <citation type="journal article" date="2013" name="Nature">
        <title>Insights into bilaterian evolution from three spiralian genomes.</title>
        <authorList>
            <person name="Simakov O."/>
            <person name="Marletaz F."/>
            <person name="Cho S.J."/>
            <person name="Edsinger-Gonzales E."/>
            <person name="Havlak P."/>
            <person name="Hellsten U."/>
            <person name="Kuo D.H."/>
            <person name="Larsson T."/>
            <person name="Lv J."/>
            <person name="Arendt D."/>
            <person name="Savage R."/>
            <person name="Osoegawa K."/>
            <person name="de Jong P."/>
            <person name="Grimwood J."/>
            <person name="Chapman J.A."/>
            <person name="Shapiro H."/>
            <person name="Aerts A."/>
            <person name="Otillar R.P."/>
            <person name="Terry A.Y."/>
            <person name="Boore J.L."/>
            <person name="Grigoriev I.V."/>
            <person name="Lindberg D.R."/>
            <person name="Seaver E.C."/>
            <person name="Weisblat D.A."/>
            <person name="Putnam N.H."/>
            <person name="Rokhsar D.S."/>
        </authorList>
    </citation>
    <scope>NUCLEOTIDE SEQUENCE</scope>
    <source>
        <strain evidence="2 4">I ESC-2004</strain>
    </source>
</reference>
<organism evidence="2">
    <name type="scientific">Capitella teleta</name>
    <name type="common">Polychaete worm</name>
    <dbReference type="NCBI Taxonomy" id="283909"/>
    <lineage>
        <taxon>Eukaryota</taxon>
        <taxon>Metazoa</taxon>
        <taxon>Spiralia</taxon>
        <taxon>Lophotrochozoa</taxon>
        <taxon>Annelida</taxon>
        <taxon>Polychaeta</taxon>
        <taxon>Sedentaria</taxon>
        <taxon>Scolecida</taxon>
        <taxon>Capitellidae</taxon>
        <taxon>Capitella</taxon>
    </lineage>
</organism>
<dbReference type="GO" id="GO:0005576">
    <property type="term" value="C:extracellular region"/>
    <property type="evidence" value="ECO:0007669"/>
    <property type="project" value="InterPro"/>
</dbReference>
<reference evidence="4" key="1">
    <citation type="submission" date="2012-12" db="EMBL/GenBank/DDBJ databases">
        <authorList>
            <person name="Hellsten U."/>
            <person name="Grimwood J."/>
            <person name="Chapman J.A."/>
            <person name="Shapiro H."/>
            <person name="Aerts A."/>
            <person name="Otillar R.P."/>
            <person name="Terry A.Y."/>
            <person name="Boore J.L."/>
            <person name="Simakov O."/>
            <person name="Marletaz F."/>
            <person name="Cho S.-J."/>
            <person name="Edsinger-Gonzales E."/>
            <person name="Havlak P."/>
            <person name="Kuo D.-H."/>
            <person name="Larsson T."/>
            <person name="Lv J."/>
            <person name="Arendt D."/>
            <person name="Savage R."/>
            <person name="Osoegawa K."/>
            <person name="de Jong P."/>
            <person name="Lindberg D.R."/>
            <person name="Seaver E.C."/>
            <person name="Weisblat D.A."/>
            <person name="Putnam N.H."/>
            <person name="Grigoriev I.V."/>
            <person name="Rokhsar D.S."/>
        </authorList>
    </citation>
    <scope>NUCLEOTIDE SEQUENCE</scope>
    <source>
        <strain evidence="4">I ESC-2004</strain>
    </source>
</reference>
<dbReference type="Pfam" id="PF00049">
    <property type="entry name" value="Insulin"/>
    <property type="match status" value="1"/>
</dbReference>
<dbReference type="PROSITE" id="PS00262">
    <property type="entry name" value="INSULIN"/>
    <property type="match status" value="1"/>
</dbReference>
<evidence type="ECO:0000313" key="2">
    <source>
        <dbReference type="EMBL" id="ELU11855.1"/>
    </source>
</evidence>
<proteinExistence type="predicted"/>
<feature type="domain" description="Insulin-like" evidence="1">
    <location>
        <begin position="237"/>
        <end position="264"/>
    </location>
</feature>
<evidence type="ECO:0000313" key="4">
    <source>
        <dbReference type="Proteomes" id="UP000014760"/>
    </source>
</evidence>
<sequence length="265" mass="30227">MNDPSSYKTDRTRFCVRRLLCQFVPQRELRRNSASTILLIVQTQIWQPKFGPRVGPPPSCSLAFSSSLWFSTRSTLGSQEDVPQMTICLEEETFAEGRYLKPSVLSARESIERPIEGTWMHAAVADTEGHCAKTKPTASMEAPVGKEWCYGGLYVRLRERSFNERPVLKCACFIRCPGLYGGYRCEEVDYSLLPFHTRQTEPKIHSKSDDLDSSDDDMFLPRAAASSMLVSKRSFGRHPRMRDRGVVCECCVNSCTLYEMREYCK</sequence>